<evidence type="ECO:0000313" key="3">
    <source>
        <dbReference type="EMBL" id="CNU10978.1"/>
    </source>
</evidence>
<organism evidence="1 5">
    <name type="scientific">Mycobacterium tuberculosis</name>
    <dbReference type="NCBI Taxonomy" id="1773"/>
    <lineage>
        <taxon>Bacteria</taxon>
        <taxon>Bacillati</taxon>
        <taxon>Actinomycetota</taxon>
        <taxon>Actinomycetes</taxon>
        <taxon>Mycobacteriales</taxon>
        <taxon>Mycobacteriaceae</taxon>
        <taxon>Mycobacterium</taxon>
        <taxon>Mycobacterium tuberculosis complex</taxon>
    </lineage>
</organism>
<gene>
    <name evidence="1" type="ORF">ERS007657_02333</name>
    <name evidence="3" type="ORF">ERS007661_00080</name>
    <name evidence="2" type="ORF">ERS027659_04845</name>
</gene>
<protein>
    <submittedName>
        <fullName evidence="1">Uncharacterized protein</fullName>
    </submittedName>
</protein>
<name>A0A654U214_MYCTX</name>
<evidence type="ECO:0000313" key="4">
    <source>
        <dbReference type="Proteomes" id="UP000039217"/>
    </source>
</evidence>
<sequence length="122" mass="12819">MPPMIECVVDTGYPIRLANSSQSAAADSADSMMFMKSRGSTDTPDRSTMPLRMVSVTSPPAITAPLTSKIAATRSACFMVNVPAPTLVPNELATSLPPTLKAMNMPTTVASTRMTLFAPDPA</sequence>
<reference evidence="4 5" key="1">
    <citation type="submission" date="2015-03" db="EMBL/GenBank/DDBJ databases">
        <authorList>
            <consortium name="Pathogen Informatics"/>
        </authorList>
    </citation>
    <scope>NUCLEOTIDE SEQUENCE [LARGE SCALE GENOMIC DNA]</scope>
    <source>
        <strain evidence="2 6">Bir 185</strain>
        <strain evidence="1 5">C09601061</strain>
        <strain evidence="3 4">D00501624</strain>
    </source>
</reference>
<accession>A0A654U214</accession>
<dbReference type="Proteomes" id="UP000039217">
    <property type="component" value="Unassembled WGS sequence"/>
</dbReference>
<dbReference type="Proteomes" id="UP000046680">
    <property type="component" value="Unassembled WGS sequence"/>
</dbReference>
<evidence type="ECO:0000313" key="6">
    <source>
        <dbReference type="Proteomes" id="UP000050164"/>
    </source>
</evidence>
<proteinExistence type="predicted"/>
<dbReference type="EMBL" id="CQQC01000011">
    <property type="protein sequence ID" value="CNU10978.1"/>
    <property type="molecule type" value="Genomic_DNA"/>
</dbReference>
<dbReference type="AlphaFoldDB" id="A0A654U214"/>
<evidence type="ECO:0000313" key="5">
    <source>
        <dbReference type="Proteomes" id="UP000046680"/>
    </source>
</evidence>
<dbReference type="EMBL" id="CGCX01000879">
    <property type="protein sequence ID" value="CFR84985.1"/>
    <property type="molecule type" value="Genomic_DNA"/>
</dbReference>
<dbReference type="Proteomes" id="UP000050164">
    <property type="component" value="Unassembled WGS sequence"/>
</dbReference>
<evidence type="ECO:0000313" key="1">
    <source>
        <dbReference type="EMBL" id="CFR84985.1"/>
    </source>
</evidence>
<dbReference type="EMBL" id="CNFT01001965">
    <property type="protein sequence ID" value="CKT80850.1"/>
    <property type="molecule type" value="Genomic_DNA"/>
</dbReference>
<evidence type="ECO:0000313" key="2">
    <source>
        <dbReference type="EMBL" id="CKT80850.1"/>
    </source>
</evidence>